<sequence>MKSSSEKQVRDLQEHQWVIRYDGNSETIKLINEQGEEMDLKTMTFLLDELQNEIYDQNTSKYGRPRTEPLDELARKRRGIQDYRLITDRVGIDSREIFEVYSDPNGIFTLNSYRMYKGRKRYDDGFLAYLTELEVQEVLGPLKEFADRHRKR</sequence>
<proteinExistence type="predicted"/>
<name>A0A1Q2KYJ1_9BACL</name>
<evidence type="ECO:0000313" key="2">
    <source>
        <dbReference type="Proteomes" id="UP000188184"/>
    </source>
</evidence>
<dbReference type="AlphaFoldDB" id="A0A1Q2KYJ1"/>
<dbReference type="RefSeq" id="WP_077589146.1">
    <property type="nucleotide sequence ID" value="NZ_CP019640.1"/>
</dbReference>
<keyword evidence="2" id="KW-1185">Reference proteome</keyword>
<dbReference type="Proteomes" id="UP000188184">
    <property type="component" value="Chromosome"/>
</dbReference>
<evidence type="ECO:0000313" key="1">
    <source>
        <dbReference type="EMBL" id="AQQ53259.1"/>
    </source>
</evidence>
<organism evidence="1 2">
    <name type="scientific">Planococcus lenghuensis</name>
    <dbReference type="NCBI Taxonomy" id="2213202"/>
    <lineage>
        <taxon>Bacteria</taxon>
        <taxon>Bacillati</taxon>
        <taxon>Bacillota</taxon>
        <taxon>Bacilli</taxon>
        <taxon>Bacillales</taxon>
        <taxon>Caryophanaceae</taxon>
        <taxon>Planococcus</taxon>
    </lineage>
</organism>
<reference evidence="1 2" key="1">
    <citation type="submission" date="2017-02" db="EMBL/GenBank/DDBJ databases">
        <title>The complete genomic sequence of a novel cold adapted crude oil-degrading bacterium Planococcus qaidamina Y42.</title>
        <authorList>
            <person name="Yang R."/>
        </authorList>
    </citation>
    <scope>NUCLEOTIDE SEQUENCE [LARGE SCALE GENOMIC DNA]</scope>
    <source>
        <strain evidence="1 2">Y42</strain>
    </source>
</reference>
<gene>
    <name evidence="1" type="ORF">B0X71_09320</name>
</gene>
<dbReference type="KEGG" id="pmar:B0X71_09320"/>
<dbReference type="EMBL" id="CP019640">
    <property type="protein sequence ID" value="AQQ53259.1"/>
    <property type="molecule type" value="Genomic_DNA"/>
</dbReference>
<dbReference type="OrthoDB" id="2990955at2"/>
<protein>
    <submittedName>
        <fullName evidence="1">Uncharacterized protein</fullName>
    </submittedName>
</protein>
<accession>A0A1Q2KYJ1</accession>